<comment type="caution">
    <text evidence="1">The sequence shown here is derived from an EMBL/GenBank/DDBJ whole genome shotgun (WGS) entry which is preliminary data.</text>
</comment>
<accession>A0A8I0T8S5</accession>
<name>A0A8I0T8S5_BRUAN</name>
<proteinExistence type="predicted"/>
<reference evidence="1" key="2">
    <citation type="submission" date="2020-10" db="EMBL/GenBank/DDBJ databases">
        <title>Enrichment of novel Verrucomicrobia, Bacteroidetes and Krumholzibacteria in an oxygen-limited, methane- and iron-fed bioreactor inoculated with Bothnian Sea sediments.</title>
        <authorList>
            <person name="Martins P.D."/>
            <person name="de Jong A."/>
            <person name="Lenstra W.K."/>
            <person name="van Helmond N.A.G.M."/>
            <person name="Slomp C.P."/>
            <person name="Jetten M.S.M."/>
            <person name="Welte C.U."/>
            <person name="Rasigraf O."/>
        </authorList>
    </citation>
    <scope>NUCLEOTIDE SEQUENCE</scope>
    <source>
        <strain evidence="1">MAG47</strain>
    </source>
</reference>
<organism evidence="1 2">
    <name type="scientific">Brucella anthropi</name>
    <name type="common">Ochrobactrum anthropi</name>
    <dbReference type="NCBI Taxonomy" id="529"/>
    <lineage>
        <taxon>Bacteria</taxon>
        <taxon>Pseudomonadati</taxon>
        <taxon>Pseudomonadota</taxon>
        <taxon>Alphaproteobacteria</taxon>
        <taxon>Hyphomicrobiales</taxon>
        <taxon>Brucellaceae</taxon>
        <taxon>Brucella/Ochrobactrum group</taxon>
        <taxon>Brucella</taxon>
    </lineage>
</organism>
<gene>
    <name evidence="1" type="ORF">IH622_07905</name>
</gene>
<protein>
    <recommendedName>
        <fullName evidence="3">E9imm peptide</fullName>
    </recommendedName>
</protein>
<evidence type="ECO:0008006" key="3">
    <source>
        <dbReference type="Google" id="ProtNLM"/>
    </source>
</evidence>
<reference evidence="1" key="1">
    <citation type="submission" date="2020-09" db="EMBL/GenBank/DDBJ databases">
        <authorList>
            <person name="Dalcin Martins P."/>
        </authorList>
    </citation>
    <scope>NUCLEOTIDE SEQUENCE</scope>
    <source>
        <strain evidence="1">MAG47</strain>
    </source>
</reference>
<dbReference type="AlphaFoldDB" id="A0A8I0T8S5"/>
<sequence>MAVEKNKELAISLINELRSGCCPDERQEEIASILDKLLPDSNYWDYLIDHVPELSAEEVVERAFDSKPIIL</sequence>
<dbReference type="EMBL" id="JACZKO010000025">
    <property type="protein sequence ID" value="MBE0560730.1"/>
    <property type="molecule type" value="Genomic_DNA"/>
</dbReference>
<evidence type="ECO:0000313" key="2">
    <source>
        <dbReference type="Proteomes" id="UP000642265"/>
    </source>
</evidence>
<evidence type="ECO:0000313" key="1">
    <source>
        <dbReference type="EMBL" id="MBE0560730.1"/>
    </source>
</evidence>
<dbReference type="Proteomes" id="UP000642265">
    <property type="component" value="Unassembled WGS sequence"/>
</dbReference>